<evidence type="ECO:0000313" key="3">
    <source>
        <dbReference type="Proteomes" id="UP000198796"/>
    </source>
</evidence>
<proteinExistence type="predicted"/>
<evidence type="ECO:0000256" key="1">
    <source>
        <dbReference type="SAM" id="MobiDB-lite"/>
    </source>
</evidence>
<sequence>MKVQWQVILARASELPEDKVGLLPRTISGYLDRFQLICQFAQSESKRRFVTRLRNTAQEECHSRSPRESLTRVGNPILSSSENNGLGSNSSTFIMTPWS</sequence>
<keyword evidence="3" id="KW-1185">Reference proteome</keyword>
<dbReference type="AlphaFoldDB" id="A0A1I0YSD2"/>
<dbReference type="Proteomes" id="UP000198796">
    <property type="component" value="Unassembled WGS sequence"/>
</dbReference>
<protein>
    <submittedName>
        <fullName evidence="2">Uncharacterized protein</fullName>
    </submittedName>
</protein>
<evidence type="ECO:0000313" key="2">
    <source>
        <dbReference type="EMBL" id="SFB16295.1"/>
    </source>
</evidence>
<feature type="compositionally biased region" description="Basic and acidic residues" evidence="1">
    <location>
        <begin position="60"/>
        <end position="70"/>
    </location>
</feature>
<organism evidence="2 3">
    <name type="scientific">Poseidonocella pacifica</name>
    <dbReference type="NCBI Taxonomy" id="871651"/>
    <lineage>
        <taxon>Bacteria</taxon>
        <taxon>Pseudomonadati</taxon>
        <taxon>Pseudomonadota</taxon>
        <taxon>Alphaproteobacteria</taxon>
        <taxon>Rhodobacterales</taxon>
        <taxon>Roseobacteraceae</taxon>
        <taxon>Poseidonocella</taxon>
    </lineage>
</organism>
<reference evidence="2 3" key="1">
    <citation type="submission" date="2016-10" db="EMBL/GenBank/DDBJ databases">
        <authorList>
            <person name="de Groot N.N."/>
        </authorList>
    </citation>
    <scope>NUCLEOTIDE SEQUENCE [LARGE SCALE GENOMIC DNA]</scope>
    <source>
        <strain evidence="2 3">DSM 29316</strain>
    </source>
</reference>
<dbReference type="EMBL" id="FOJU01000007">
    <property type="protein sequence ID" value="SFB16295.1"/>
    <property type="molecule type" value="Genomic_DNA"/>
</dbReference>
<gene>
    <name evidence="2" type="ORF">SAMN05421688_3338</name>
</gene>
<feature type="region of interest" description="Disordered" evidence="1">
    <location>
        <begin position="60"/>
        <end position="99"/>
    </location>
</feature>
<name>A0A1I0YSD2_9RHOB</name>
<accession>A0A1I0YSD2</accession>
<feature type="compositionally biased region" description="Low complexity" evidence="1">
    <location>
        <begin position="78"/>
        <end position="91"/>
    </location>
</feature>